<keyword evidence="4" id="KW-1185">Reference proteome</keyword>
<dbReference type="RefSeq" id="XP_038069448.1">
    <property type="nucleotide sequence ID" value="XM_038213520.1"/>
</dbReference>
<dbReference type="OrthoDB" id="124789at2759"/>
<dbReference type="InterPro" id="IPR048324">
    <property type="entry name" value="ZSWIM1-3_RNaseH-like"/>
</dbReference>
<evidence type="ECO:0000259" key="2">
    <source>
        <dbReference type="PROSITE" id="PS50966"/>
    </source>
</evidence>
<dbReference type="Pfam" id="PF21056">
    <property type="entry name" value="ZSWIM1-3_RNaseH-like"/>
    <property type="match status" value="1"/>
</dbReference>
<dbReference type="InterPro" id="IPR049218">
    <property type="entry name" value="DUF5575_C"/>
</dbReference>
<dbReference type="PANTHER" id="PTHR31569">
    <property type="entry name" value="SWIM-TYPE DOMAIN-CONTAINING PROTEIN"/>
    <property type="match status" value="1"/>
</dbReference>
<dbReference type="InterPro" id="IPR048325">
    <property type="entry name" value="ZSWIM3_N"/>
</dbReference>
<keyword evidence="1" id="KW-0863">Zinc-finger</keyword>
<dbReference type="PROSITE" id="PS50966">
    <property type="entry name" value="ZF_SWIM"/>
    <property type="match status" value="1"/>
</dbReference>
<dbReference type="InterPro" id="IPR007527">
    <property type="entry name" value="Znf_SWIM"/>
</dbReference>
<dbReference type="Pfam" id="PF20784">
    <property type="entry name" value="DUF5575_C"/>
    <property type="match status" value="1"/>
</dbReference>
<dbReference type="PANTHER" id="PTHR31569:SF4">
    <property type="entry name" value="SWIM-TYPE DOMAIN-CONTAINING PROTEIN"/>
    <property type="match status" value="1"/>
</dbReference>
<dbReference type="EnsemblMetazoa" id="XM_038213520.1">
    <property type="protein sequence ID" value="XP_038069448.1"/>
    <property type="gene ID" value="LOC119738612"/>
</dbReference>
<evidence type="ECO:0000313" key="3">
    <source>
        <dbReference type="EnsemblMetazoa" id="XP_038069448.1"/>
    </source>
</evidence>
<sequence>MASGSEEEVVHIPSPELGIKFNSYEEVERFIRMHEEANFVKFLKLDSRTVEGSRKRLPKRYLSDELKYATVTFGCIHRGHYKSQSKGLRPRQKTQRMGCQAKFRFSATPDGKQLFLGASVTKHNHPLKEASFRSLPQKRKLNDQEREEACEILQKKGKRSAQKHLQEATGKVLTMKDIHNLAASSRQNLLCYTNIKDILDYLSKLEEQTSVIEVVTNTDGRVVGIYYQDREMMRVYASFPHYLVVDATCRENSLRMPLYIMLVEDSNGEYEIVAYFTVIASNAESIRAMMMRFKEHNPNWPCLQVIMADKDSSTKVLVEQFPGASVQMCLYQVLRKFKQDTSKKQLGLQKEEEAFCEKLMRKLAASKSEAAYMENYKQLLNTELQTMIKYYNTTWHNNRQEWVEGLKSRSVVLKEEDPDKLTAVSEKLKAVLKNSPTSKQVMTNLKREVESLREERDKTAAAIIAENAPKTNPDNTTVSKFQQYLTPFALKYVLRQLKLSWKVIAKANVDSKSMVIKSSKDKMIVSVDSCVCHQWQSLCLPCRHIFAVRRTKGLPLFDKEVIGSRWSLEYYKSCSRLSTQNTDTARSIDALQRQRLRLLSRHEKYIQVSEITQQLATVVSEAPAEQFASQLEAVKKMLTCFQNGSSVNIIEEVGQHTIATEVITESFPFQENNRIESL</sequence>
<evidence type="ECO:0000256" key="1">
    <source>
        <dbReference type="PROSITE-ProRule" id="PRU00325"/>
    </source>
</evidence>
<dbReference type="AlphaFoldDB" id="A0A914B0L4"/>
<dbReference type="InterPro" id="IPR052579">
    <property type="entry name" value="Zinc_finger_SWIM"/>
</dbReference>
<evidence type="ECO:0000313" key="4">
    <source>
        <dbReference type="Proteomes" id="UP000887568"/>
    </source>
</evidence>
<organism evidence="3 4">
    <name type="scientific">Patiria miniata</name>
    <name type="common">Bat star</name>
    <name type="synonym">Asterina miniata</name>
    <dbReference type="NCBI Taxonomy" id="46514"/>
    <lineage>
        <taxon>Eukaryota</taxon>
        <taxon>Metazoa</taxon>
        <taxon>Echinodermata</taxon>
        <taxon>Eleutherozoa</taxon>
        <taxon>Asterozoa</taxon>
        <taxon>Asteroidea</taxon>
        <taxon>Valvatacea</taxon>
        <taxon>Valvatida</taxon>
        <taxon>Asterinidae</taxon>
        <taxon>Patiria</taxon>
    </lineage>
</organism>
<keyword evidence="1" id="KW-0479">Metal-binding</keyword>
<dbReference type="OMA" id="FESCWST"/>
<protein>
    <recommendedName>
        <fullName evidence="2">SWIM-type domain-containing protein</fullName>
    </recommendedName>
</protein>
<proteinExistence type="predicted"/>
<keyword evidence="1" id="KW-0862">Zinc</keyword>
<dbReference type="GeneID" id="119738612"/>
<feature type="domain" description="SWIM-type" evidence="2">
    <location>
        <begin position="512"/>
        <end position="553"/>
    </location>
</feature>
<dbReference type="Pfam" id="PF21599">
    <property type="entry name" value="ZSWIM3_N"/>
    <property type="match status" value="1"/>
</dbReference>
<reference evidence="3" key="1">
    <citation type="submission" date="2022-11" db="UniProtKB">
        <authorList>
            <consortium name="EnsemblMetazoa"/>
        </authorList>
    </citation>
    <scope>IDENTIFICATION</scope>
</reference>
<name>A0A914B0L4_PATMI</name>
<dbReference type="Proteomes" id="UP000887568">
    <property type="component" value="Unplaced"/>
</dbReference>
<accession>A0A914B0L4</accession>
<dbReference type="GO" id="GO:0008270">
    <property type="term" value="F:zinc ion binding"/>
    <property type="evidence" value="ECO:0007669"/>
    <property type="project" value="UniProtKB-KW"/>
</dbReference>